<dbReference type="Gene3D" id="3.40.30.10">
    <property type="entry name" value="Glutaredoxin"/>
    <property type="match status" value="1"/>
</dbReference>
<feature type="domain" description="Thioredoxin" evidence="2">
    <location>
        <begin position="7"/>
        <end position="160"/>
    </location>
</feature>
<evidence type="ECO:0000313" key="3">
    <source>
        <dbReference type="EMBL" id="CAH0379221.1"/>
    </source>
</evidence>
<dbReference type="PROSITE" id="PS51352">
    <property type="entry name" value="THIOREDOXIN_2"/>
    <property type="match status" value="1"/>
</dbReference>
<keyword evidence="4" id="KW-1185">Reference proteome</keyword>
<dbReference type="InterPro" id="IPR036249">
    <property type="entry name" value="Thioredoxin-like_sf"/>
</dbReference>
<dbReference type="OrthoDB" id="72053at2759"/>
<sequence>MRLLLLATTTYAAKQATQAPRAPGALTPVIPLTNLTQALGGYRPKQDYAVFFYSPYGEAGAYCQRVLPLWDAVSKWHATKKTKRLSVVKFSCEMSTEHRRLCQAAGVRQFPTISFIAHGSLKWRPFGGKFSKDKSPSRVAVYRGIALADALRDWTVALHRVSELQRLWSGFRQILGRERSPQSVEVEALREELRRRDAEDQNRRLEASIQKMRAKLADAGAERNAEASPTAAKAAA</sequence>
<evidence type="ECO:0000313" key="4">
    <source>
        <dbReference type="Proteomes" id="UP000789595"/>
    </source>
</evidence>
<protein>
    <recommendedName>
        <fullName evidence="2">Thioredoxin domain-containing protein</fullName>
    </recommendedName>
</protein>
<gene>
    <name evidence="3" type="ORF">PECAL_6P08230</name>
</gene>
<dbReference type="InterPro" id="IPR013766">
    <property type="entry name" value="Thioredoxin_domain"/>
</dbReference>
<dbReference type="EMBL" id="CAKKNE010000006">
    <property type="protein sequence ID" value="CAH0379221.1"/>
    <property type="molecule type" value="Genomic_DNA"/>
</dbReference>
<dbReference type="SUPFAM" id="SSF52833">
    <property type="entry name" value="Thioredoxin-like"/>
    <property type="match status" value="1"/>
</dbReference>
<dbReference type="Proteomes" id="UP000789595">
    <property type="component" value="Unassembled WGS sequence"/>
</dbReference>
<evidence type="ECO:0000259" key="2">
    <source>
        <dbReference type="PROSITE" id="PS51352"/>
    </source>
</evidence>
<reference evidence="3" key="1">
    <citation type="submission" date="2021-11" db="EMBL/GenBank/DDBJ databases">
        <authorList>
            <consortium name="Genoscope - CEA"/>
            <person name="William W."/>
        </authorList>
    </citation>
    <scope>NUCLEOTIDE SEQUENCE</scope>
</reference>
<name>A0A8J2SZW6_9STRA</name>
<organism evidence="3 4">
    <name type="scientific">Pelagomonas calceolata</name>
    <dbReference type="NCBI Taxonomy" id="35677"/>
    <lineage>
        <taxon>Eukaryota</taxon>
        <taxon>Sar</taxon>
        <taxon>Stramenopiles</taxon>
        <taxon>Ochrophyta</taxon>
        <taxon>Pelagophyceae</taxon>
        <taxon>Pelagomonadales</taxon>
        <taxon>Pelagomonadaceae</taxon>
        <taxon>Pelagomonas</taxon>
    </lineage>
</organism>
<accession>A0A8J2SZW6</accession>
<proteinExistence type="predicted"/>
<feature type="compositionally biased region" description="Low complexity" evidence="1">
    <location>
        <begin position="226"/>
        <end position="236"/>
    </location>
</feature>
<dbReference type="CDD" id="cd02961">
    <property type="entry name" value="PDI_a_family"/>
    <property type="match status" value="1"/>
</dbReference>
<comment type="caution">
    <text evidence="3">The sequence shown here is derived from an EMBL/GenBank/DDBJ whole genome shotgun (WGS) entry which is preliminary data.</text>
</comment>
<dbReference type="AlphaFoldDB" id="A0A8J2SZW6"/>
<evidence type="ECO:0000256" key="1">
    <source>
        <dbReference type="SAM" id="MobiDB-lite"/>
    </source>
</evidence>
<feature type="region of interest" description="Disordered" evidence="1">
    <location>
        <begin position="216"/>
        <end position="236"/>
    </location>
</feature>